<proteinExistence type="predicted"/>
<protein>
    <submittedName>
        <fullName evidence="2">Uncharacterized protein</fullName>
    </submittedName>
</protein>
<feature type="region of interest" description="Disordered" evidence="1">
    <location>
        <begin position="18"/>
        <end position="48"/>
    </location>
</feature>
<evidence type="ECO:0000256" key="1">
    <source>
        <dbReference type="SAM" id="MobiDB-lite"/>
    </source>
</evidence>
<accession>A0AAE0ZE81</accession>
<dbReference type="AlphaFoldDB" id="A0AAE0ZE81"/>
<dbReference type="Proteomes" id="UP001283361">
    <property type="component" value="Unassembled WGS sequence"/>
</dbReference>
<name>A0AAE0ZE81_9GAST</name>
<evidence type="ECO:0000313" key="2">
    <source>
        <dbReference type="EMBL" id="KAK3767799.1"/>
    </source>
</evidence>
<sequence length="75" mass="8393">MKILELIQNYPTETNPSYAIPANNLGKTQKKTSKRMRKRKRPHLAPGSWVVGDCLRGENRSGNSLAVRVEGQETA</sequence>
<keyword evidence="3" id="KW-1185">Reference proteome</keyword>
<dbReference type="EMBL" id="JAWDGP010004106">
    <property type="protein sequence ID" value="KAK3767799.1"/>
    <property type="molecule type" value="Genomic_DNA"/>
</dbReference>
<evidence type="ECO:0000313" key="3">
    <source>
        <dbReference type="Proteomes" id="UP001283361"/>
    </source>
</evidence>
<organism evidence="2 3">
    <name type="scientific">Elysia crispata</name>
    <name type="common">lettuce slug</name>
    <dbReference type="NCBI Taxonomy" id="231223"/>
    <lineage>
        <taxon>Eukaryota</taxon>
        <taxon>Metazoa</taxon>
        <taxon>Spiralia</taxon>
        <taxon>Lophotrochozoa</taxon>
        <taxon>Mollusca</taxon>
        <taxon>Gastropoda</taxon>
        <taxon>Heterobranchia</taxon>
        <taxon>Euthyneura</taxon>
        <taxon>Panpulmonata</taxon>
        <taxon>Sacoglossa</taxon>
        <taxon>Placobranchoidea</taxon>
        <taxon>Plakobranchidae</taxon>
        <taxon>Elysia</taxon>
    </lineage>
</organism>
<reference evidence="2" key="1">
    <citation type="journal article" date="2023" name="G3 (Bethesda)">
        <title>A reference genome for the long-term kleptoplast-retaining sea slug Elysia crispata morphotype clarki.</title>
        <authorList>
            <person name="Eastman K.E."/>
            <person name="Pendleton A.L."/>
            <person name="Shaikh M.A."/>
            <person name="Suttiyut T."/>
            <person name="Ogas R."/>
            <person name="Tomko P."/>
            <person name="Gavelis G."/>
            <person name="Widhalm J.R."/>
            <person name="Wisecaver J.H."/>
        </authorList>
    </citation>
    <scope>NUCLEOTIDE SEQUENCE</scope>
    <source>
        <strain evidence="2">ECLA1</strain>
    </source>
</reference>
<gene>
    <name evidence="2" type="ORF">RRG08_053943</name>
</gene>
<comment type="caution">
    <text evidence="2">The sequence shown here is derived from an EMBL/GenBank/DDBJ whole genome shotgun (WGS) entry which is preliminary data.</text>
</comment>
<feature type="compositionally biased region" description="Basic residues" evidence="1">
    <location>
        <begin position="28"/>
        <end position="43"/>
    </location>
</feature>